<dbReference type="InterPro" id="IPR027417">
    <property type="entry name" value="P-loop_NTPase"/>
</dbReference>
<evidence type="ECO:0000256" key="7">
    <source>
        <dbReference type="ARBA" id="ARBA00035140"/>
    </source>
</evidence>
<evidence type="ECO:0000256" key="5">
    <source>
        <dbReference type="ARBA" id="ARBA00023128"/>
    </source>
</evidence>
<comment type="subcellular location">
    <subcellularLocation>
        <location evidence="1">Mitochondrion</location>
    </subcellularLocation>
</comment>
<keyword evidence="3" id="KW-0809">Transit peptide</keyword>
<reference evidence="9" key="1">
    <citation type="submission" date="2023-03" db="EMBL/GenBank/DDBJ databases">
        <title>Massive genome expansion in bonnet fungi (Mycena s.s.) driven by repeated elements and novel gene families across ecological guilds.</title>
        <authorList>
            <consortium name="Lawrence Berkeley National Laboratory"/>
            <person name="Harder C.B."/>
            <person name="Miyauchi S."/>
            <person name="Viragh M."/>
            <person name="Kuo A."/>
            <person name="Thoen E."/>
            <person name="Andreopoulos B."/>
            <person name="Lu D."/>
            <person name="Skrede I."/>
            <person name="Drula E."/>
            <person name="Henrissat B."/>
            <person name="Morin E."/>
            <person name="Kohler A."/>
            <person name="Barry K."/>
            <person name="LaButti K."/>
            <person name="Morin E."/>
            <person name="Salamov A."/>
            <person name="Lipzen A."/>
            <person name="Mereny Z."/>
            <person name="Hegedus B."/>
            <person name="Baldrian P."/>
            <person name="Stursova M."/>
            <person name="Weitz H."/>
            <person name="Taylor A."/>
            <person name="Grigoriev I.V."/>
            <person name="Nagy L.G."/>
            <person name="Martin F."/>
            <person name="Kauserud H."/>
        </authorList>
    </citation>
    <scope>NUCLEOTIDE SEQUENCE</scope>
    <source>
        <strain evidence="9">CBHHK067</strain>
    </source>
</reference>
<dbReference type="GO" id="GO:0005763">
    <property type="term" value="C:mitochondrial small ribosomal subunit"/>
    <property type="evidence" value="ECO:0007669"/>
    <property type="project" value="TreeGrafter"/>
</dbReference>
<keyword evidence="4" id="KW-0689">Ribosomal protein</keyword>
<feature type="compositionally biased region" description="Acidic residues" evidence="8">
    <location>
        <begin position="708"/>
        <end position="746"/>
    </location>
</feature>
<feature type="region of interest" description="Disordered" evidence="8">
    <location>
        <begin position="420"/>
        <end position="473"/>
    </location>
</feature>
<dbReference type="SUPFAM" id="SSF52540">
    <property type="entry name" value="P-loop containing nucleoside triphosphate hydrolases"/>
    <property type="match status" value="1"/>
</dbReference>
<sequence>MQPRSLGPGIATMFNHTDDTSPLRVYGLPKHMLLEFRILGTPCSVTTSTTLSLIRALEESKETPARLVLNGRAGCGKSYLLLQAAEYAAESGEWIVLYIPRTRRFVDGSTPYSYSLATRTYLQPRAARETLQRLGTVNEHILEYIFTNHPIELAPDLTFEPGSSILDVIDAASEEEAYAVVALEAVMRELGEQDSFPVLIAIDEFQTLAGRTLYRDPRFHMIRPHHLSMPRLLLEYASGRKTLSRGLVLGALNRSDTQFPISAQLAEALRLPAEFAPSPRSVRERRSAQLAMYLENPAPPPPERESELEFVPEEEYEKDAEAEELDADAAEVEGVEGETAAAEPLPEKANELEQEEDEQEKGEKEEMEQEEDEDEDEDSAENAEEIPWTGWRVYDPPTYEDSVVATAAQPFPVPPPAEVWRQMVLREDQEPEAAEEEEDLNAEEEDLNAEDGEQVKVASGTRSRMKRKRGPQGGELALRAIRVPDALTVREAAALFEVWLDAGVLRTGGQRRAARRAELGMLEDWRDVKDEADESDSDSDYDSDLEDTTQVQGGEYDEVRALEQAVEMDDEIEDDIEEDYEFDSFDAEHADEMEDRVHEFGEELEKGEEVWEGGEAEAVWEGEEGEEVWEEGEEVWEEGPEKGELLEEDGQLLTDDMPVEHVASSGEMSDKYVALSADGAGVSSRNVALSGMSDEYATLSADDAALATEDEERDSEEYDSEEYDSDADGTDADSDSDAELNENLDAELDRPALDLDFGDDAEIARTLSHGLRGALEDPSIAEELLENPLVPDAPVSTDSGADDLFLGKYTESSGNPRAFVAGLLSTLQS</sequence>
<evidence type="ECO:0000313" key="9">
    <source>
        <dbReference type="EMBL" id="KAJ7702463.1"/>
    </source>
</evidence>
<dbReference type="EMBL" id="JARKIE010000015">
    <property type="protein sequence ID" value="KAJ7702463.1"/>
    <property type="molecule type" value="Genomic_DNA"/>
</dbReference>
<keyword evidence="5" id="KW-0496">Mitochondrion</keyword>
<keyword evidence="6" id="KW-0687">Ribonucleoprotein</keyword>
<dbReference type="Pfam" id="PF10236">
    <property type="entry name" value="DAP3"/>
    <property type="match status" value="1"/>
</dbReference>
<feature type="region of interest" description="Disordered" evidence="8">
    <location>
        <begin position="294"/>
        <end position="394"/>
    </location>
</feature>
<evidence type="ECO:0000256" key="4">
    <source>
        <dbReference type="ARBA" id="ARBA00022980"/>
    </source>
</evidence>
<evidence type="ECO:0000313" key="10">
    <source>
        <dbReference type="Proteomes" id="UP001221757"/>
    </source>
</evidence>
<evidence type="ECO:0000256" key="1">
    <source>
        <dbReference type="ARBA" id="ARBA00004173"/>
    </source>
</evidence>
<comment type="similarity">
    <text evidence="2">Belongs to the mitochondrion-specific ribosomal protein mS29 family.</text>
</comment>
<evidence type="ECO:0000256" key="8">
    <source>
        <dbReference type="SAM" id="MobiDB-lite"/>
    </source>
</evidence>
<feature type="compositionally biased region" description="Acidic residues" evidence="8">
    <location>
        <begin position="308"/>
        <end position="336"/>
    </location>
</feature>
<proteinExistence type="inferred from homology"/>
<feature type="compositionally biased region" description="Acidic residues" evidence="8">
    <location>
        <begin position="429"/>
        <end position="452"/>
    </location>
</feature>
<dbReference type="GO" id="GO:0003735">
    <property type="term" value="F:structural constituent of ribosome"/>
    <property type="evidence" value="ECO:0007669"/>
    <property type="project" value="TreeGrafter"/>
</dbReference>
<feature type="region of interest" description="Disordered" evidence="8">
    <location>
        <begin position="525"/>
        <end position="555"/>
    </location>
</feature>
<evidence type="ECO:0000256" key="2">
    <source>
        <dbReference type="ARBA" id="ARBA00009863"/>
    </source>
</evidence>
<comment type="caution">
    <text evidence="9">The sequence shown here is derived from an EMBL/GenBank/DDBJ whole genome shotgun (WGS) entry which is preliminary data.</text>
</comment>
<accession>A0AAD7E0T1</accession>
<feature type="compositionally biased region" description="Acidic residues" evidence="8">
    <location>
        <begin position="530"/>
        <end position="547"/>
    </location>
</feature>
<keyword evidence="10" id="KW-1185">Reference proteome</keyword>
<dbReference type="PANTHER" id="PTHR12810">
    <property type="entry name" value="MITOCHONDRIAL 28S RIBOSOMAL PROTEIN S29"/>
    <property type="match status" value="1"/>
</dbReference>
<gene>
    <name evidence="9" type="ORF">B0H17DRAFT_1044410</name>
</gene>
<feature type="region of interest" description="Disordered" evidence="8">
    <location>
        <begin position="700"/>
        <end position="755"/>
    </location>
</feature>
<dbReference type="AlphaFoldDB" id="A0AAD7E0T1"/>
<dbReference type="Proteomes" id="UP001221757">
    <property type="component" value="Unassembled WGS sequence"/>
</dbReference>
<evidence type="ECO:0000256" key="3">
    <source>
        <dbReference type="ARBA" id="ARBA00022946"/>
    </source>
</evidence>
<feature type="compositionally biased region" description="Acidic residues" evidence="8">
    <location>
        <begin position="352"/>
        <end position="384"/>
    </location>
</feature>
<name>A0AAD7E0T1_MYCRO</name>
<dbReference type="PANTHER" id="PTHR12810:SF0">
    <property type="entry name" value="SMALL RIBOSOMAL SUBUNIT PROTEIN MS29"/>
    <property type="match status" value="1"/>
</dbReference>
<protein>
    <recommendedName>
        <fullName evidence="7">Small ribosomal subunit protein mS29</fullName>
    </recommendedName>
</protein>
<dbReference type="InterPro" id="IPR019368">
    <property type="entry name" value="Ribosomal_mS29"/>
</dbReference>
<evidence type="ECO:0000256" key="6">
    <source>
        <dbReference type="ARBA" id="ARBA00023274"/>
    </source>
</evidence>
<organism evidence="9 10">
    <name type="scientific">Mycena rosella</name>
    <name type="common">Pink bonnet</name>
    <name type="synonym">Agaricus rosellus</name>
    <dbReference type="NCBI Taxonomy" id="1033263"/>
    <lineage>
        <taxon>Eukaryota</taxon>
        <taxon>Fungi</taxon>
        <taxon>Dikarya</taxon>
        <taxon>Basidiomycota</taxon>
        <taxon>Agaricomycotina</taxon>
        <taxon>Agaricomycetes</taxon>
        <taxon>Agaricomycetidae</taxon>
        <taxon>Agaricales</taxon>
        <taxon>Marasmiineae</taxon>
        <taxon>Mycenaceae</taxon>
        <taxon>Mycena</taxon>
    </lineage>
</organism>
<dbReference type="Gene3D" id="3.40.50.300">
    <property type="entry name" value="P-loop containing nucleotide triphosphate hydrolases"/>
    <property type="match status" value="1"/>
</dbReference>